<gene>
    <name evidence="2" type="ORF">EYF80_023403</name>
</gene>
<feature type="compositionally biased region" description="Basic and acidic residues" evidence="1">
    <location>
        <begin position="82"/>
        <end position="93"/>
    </location>
</feature>
<dbReference type="Proteomes" id="UP000314294">
    <property type="component" value="Unassembled WGS sequence"/>
</dbReference>
<proteinExistence type="predicted"/>
<keyword evidence="3" id="KW-1185">Reference proteome</keyword>
<evidence type="ECO:0000313" key="2">
    <source>
        <dbReference type="EMBL" id="TNN66364.1"/>
    </source>
</evidence>
<dbReference type="AlphaFoldDB" id="A0A4Z2HN37"/>
<name>A0A4Z2HN37_9TELE</name>
<protein>
    <submittedName>
        <fullName evidence="2">Uncharacterized protein</fullName>
    </submittedName>
</protein>
<feature type="region of interest" description="Disordered" evidence="1">
    <location>
        <begin position="82"/>
        <end position="132"/>
    </location>
</feature>
<sequence>MEDDKPPSGHQGAFLFIHSEMSLSHQQPFALSDQRSLVNGAAVYAPMHGRNVMQEDGRELLRSVGGAEAALTGMWQAGVKCDRRAAGNTERNRGPGPADATASTGRPAGRTHGQRNNEKKKKDPVRKKRASV</sequence>
<feature type="compositionally biased region" description="Basic residues" evidence="1">
    <location>
        <begin position="122"/>
        <end position="132"/>
    </location>
</feature>
<dbReference type="EMBL" id="SRLO01000220">
    <property type="protein sequence ID" value="TNN66364.1"/>
    <property type="molecule type" value="Genomic_DNA"/>
</dbReference>
<evidence type="ECO:0000313" key="3">
    <source>
        <dbReference type="Proteomes" id="UP000314294"/>
    </source>
</evidence>
<organism evidence="2 3">
    <name type="scientific">Liparis tanakae</name>
    <name type="common">Tanaka's snailfish</name>
    <dbReference type="NCBI Taxonomy" id="230148"/>
    <lineage>
        <taxon>Eukaryota</taxon>
        <taxon>Metazoa</taxon>
        <taxon>Chordata</taxon>
        <taxon>Craniata</taxon>
        <taxon>Vertebrata</taxon>
        <taxon>Euteleostomi</taxon>
        <taxon>Actinopterygii</taxon>
        <taxon>Neopterygii</taxon>
        <taxon>Teleostei</taxon>
        <taxon>Neoteleostei</taxon>
        <taxon>Acanthomorphata</taxon>
        <taxon>Eupercaria</taxon>
        <taxon>Perciformes</taxon>
        <taxon>Cottioidei</taxon>
        <taxon>Cottales</taxon>
        <taxon>Liparidae</taxon>
        <taxon>Liparis</taxon>
    </lineage>
</organism>
<evidence type="ECO:0000256" key="1">
    <source>
        <dbReference type="SAM" id="MobiDB-lite"/>
    </source>
</evidence>
<accession>A0A4Z2HN37</accession>
<reference evidence="2 3" key="1">
    <citation type="submission" date="2019-03" db="EMBL/GenBank/DDBJ databases">
        <title>First draft genome of Liparis tanakae, snailfish: a comprehensive survey of snailfish specific genes.</title>
        <authorList>
            <person name="Kim W."/>
            <person name="Song I."/>
            <person name="Jeong J.-H."/>
            <person name="Kim D."/>
            <person name="Kim S."/>
            <person name="Ryu S."/>
            <person name="Song J.Y."/>
            <person name="Lee S.K."/>
        </authorList>
    </citation>
    <scope>NUCLEOTIDE SEQUENCE [LARGE SCALE GENOMIC DNA]</scope>
    <source>
        <tissue evidence="2">Muscle</tissue>
    </source>
</reference>
<comment type="caution">
    <text evidence="2">The sequence shown here is derived from an EMBL/GenBank/DDBJ whole genome shotgun (WGS) entry which is preliminary data.</text>
</comment>